<keyword evidence="3" id="KW-1185">Reference proteome</keyword>
<gene>
    <name evidence="2" type="ORF">SAMN04488557_3217</name>
</gene>
<dbReference type="RefSeq" id="WP_092868724.1">
    <property type="nucleotide sequence ID" value="NZ_FPCH01000003.1"/>
</dbReference>
<dbReference type="Proteomes" id="UP000199423">
    <property type="component" value="Unassembled WGS sequence"/>
</dbReference>
<organism evidence="2 3">
    <name type="scientific">Hyphomicrobium facile</name>
    <dbReference type="NCBI Taxonomy" id="51670"/>
    <lineage>
        <taxon>Bacteria</taxon>
        <taxon>Pseudomonadati</taxon>
        <taxon>Pseudomonadota</taxon>
        <taxon>Alphaproteobacteria</taxon>
        <taxon>Hyphomicrobiales</taxon>
        <taxon>Hyphomicrobiaceae</taxon>
        <taxon>Hyphomicrobium</taxon>
    </lineage>
</organism>
<proteinExistence type="predicted"/>
<name>A0A1I7NS99_9HYPH</name>
<evidence type="ECO:0000313" key="3">
    <source>
        <dbReference type="Proteomes" id="UP000199423"/>
    </source>
</evidence>
<dbReference type="STRING" id="51670.SAMN04488557_3217"/>
<evidence type="ECO:0000256" key="1">
    <source>
        <dbReference type="SAM" id="SignalP"/>
    </source>
</evidence>
<keyword evidence="1" id="KW-0732">Signal</keyword>
<dbReference type="OrthoDB" id="8480613at2"/>
<dbReference type="EMBL" id="FPCH01000003">
    <property type="protein sequence ID" value="SFV37543.1"/>
    <property type="molecule type" value="Genomic_DNA"/>
</dbReference>
<feature type="chain" id="PRO_5011763040" evidence="1">
    <location>
        <begin position="27"/>
        <end position="144"/>
    </location>
</feature>
<evidence type="ECO:0000313" key="2">
    <source>
        <dbReference type="EMBL" id="SFV37543.1"/>
    </source>
</evidence>
<accession>A0A1I7NS99</accession>
<feature type="signal peptide" evidence="1">
    <location>
        <begin position="1"/>
        <end position="26"/>
    </location>
</feature>
<protein>
    <submittedName>
        <fullName evidence="2">Uncharacterized protein</fullName>
    </submittedName>
</protein>
<reference evidence="3" key="1">
    <citation type="submission" date="2016-10" db="EMBL/GenBank/DDBJ databases">
        <authorList>
            <person name="Varghese N."/>
            <person name="Submissions S."/>
        </authorList>
    </citation>
    <scope>NUCLEOTIDE SEQUENCE [LARGE SCALE GENOMIC DNA]</scope>
    <source>
        <strain evidence="3">DSM 1565</strain>
    </source>
</reference>
<sequence>MMRRSAAVNVVIALWGMAALQTSGFAEPLAAKNPIDAVLSRALLERGAMIACAALDDDADTLKFLKISWERDIASVKEVLQKSGFDDSAIHTLVDHLDIEKATPRFADRAALSAYCSTLGDWKLRWELFMVSVPQFEIRRVLEK</sequence>
<dbReference type="AlphaFoldDB" id="A0A1I7NS99"/>